<accession>A0AAD6NLU2</accession>
<dbReference type="EMBL" id="JAQGDS010000004">
    <property type="protein sequence ID" value="KAJ6261533.1"/>
    <property type="molecule type" value="Genomic_DNA"/>
</dbReference>
<keyword evidence="3" id="KW-1185">Reference proteome</keyword>
<gene>
    <name evidence="2" type="ORF">Dda_4203</name>
</gene>
<sequence length="205" mass="23982">MPCNLYSHLRLDRSVDFIALRDPQNLEKHMSQVLLTWRDREHLLANIHLYSSILRPKEGVESPSLIHRLRAAQHPNATDDSKKRERDVDHDGAQDTNERKRLKMRIDNIQEDITSAVYQNGITRMAATAFPFFDLYEESILGILPFEPSEAFLRARFQETINEEYAILRVEQIYRMEARAERRSSSEESVIERLRRASVEEKASS</sequence>
<feature type="region of interest" description="Disordered" evidence="1">
    <location>
        <begin position="71"/>
        <end position="101"/>
    </location>
</feature>
<dbReference type="AlphaFoldDB" id="A0AAD6NLU2"/>
<feature type="compositionally biased region" description="Basic and acidic residues" evidence="1">
    <location>
        <begin position="77"/>
        <end position="101"/>
    </location>
</feature>
<evidence type="ECO:0000313" key="2">
    <source>
        <dbReference type="EMBL" id="KAJ6261533.1"/>
    </source>
</evidence>
<protein>
    <submittedName>
        <fullName evidence="2">Uncharacterized protein</fullName>
    </submittedName>
</protein>
<proteinExistence type="predicted"/>
<organism evidence="2 3">
    <name type="scientific">Drechslerella dactyloides</name>
    <name type="common">Nematode-trapping fungus</name>
    <name type="synonym">Arthrobotrys dactyloides</name>
    <dbReference type="NCBI Taxonomy" id="74499"/>
    <lineage>
        <taxon>Eukaryota</taxon>
        <taxon>Fungi</taxon>
        <taxon>Dikarya</taxon>
        <taxon>Ascomycota</taxon>
        <taxon>Pezizomycotina</taxon>
        <taxon>Orbiliomycetes</taxon>
        <taxon>Orbiliales</taxon>
        <taxon>Orbiliaceae</taxon>
        <taxon>Drechslerella</taxon>
    </lineage>
</organism>
<evidence type="ECO:0000256" key="1">
    <source>
        <dbReference type="SAM" id="MobiDB-lite"/>
    </source>
</evidence>
<comment type="caution">
    <text evidence="2">The sequence shown here is derived from an EMBL/GenBank/DDBJ whole genome shotgun (WGS) entry which is preliminary data.</text>
</comment>
<dbReference type="Proteomes" id="UP001221413">
    <property type="component" value="Unassembled WGS sequence"/>
</dbReference>
<evidence type="ECO:0000313" key="3">
    <source>
        <dbReference type="Proteomes" id="UP001221413"/>
    </source>
</evidence>
<reference evidence="2" key="1">
    <citation type="submission" date="2023-01" db="EMBL/GenBank/DDBJ databases">
        <title>The chitinases involved in constricting ring structure development in the nematode-trapping fungus Drechslerella dactyloides.</title>
        <authorList>
            <person name="Wang R."/>
            <person name="Zhang L."/>
            <person name="Tang P."/>
            <person name="Li S."/>
            <person name="Liang L."/>
        </authorList>
    </citation>
    <scope>NUCLEOTIDE SEQUENCE</scope>
    <source>
        <strain evidence="2">YMF1.00031</strain>
    </source>
</reference>
<name>A0AAD6NLU2_DREDA</name>